<evidence type="ECO:0000256" key="1">
    <source>
        <dbReference type="SAM" id="MobiDB-lite"/>
    </source>
</evidence>
<dbReference type="RefSeq" id="XP_007785767.1">
    <property type="nucleotide sequence ID" value="XM_007787577.1"/>
</dbReference>
<dbReference type="Proteomes" id="UP000019373">
    <property type="component" value="Unassembled WGS sequence"/>
</dbReference>
<proteinExistence type="predicted"/>
<feature type="domain" description="CorA-like transporter" evidence="2">
    <location>
        <begin position="63"/>
        <end position="303"/>
    </location>
</feature>
<dbReference type="HOGENOM" id="CLU_640977_0_0_1"/>
<evidence type="ECO:0000313" key="4">
    <source>
        <dbReference type="Proteomes" id="UP000019373"/>
    </source>
</evidence>
<dbReference type="AlphaFoldDB" id="U1GGY2"/>
<dbReference type="Pfam" id="PF26616">
    <property type="entry name" value="CorA-like"/>
    <property type="match status" value="1"/>
</dbReference>
<name>U1GGY2_ENDPU</name>
<dbReference type="EMBL" id="KE720681">
    <property type="protein sequence ID" value="ERF76942.1"/>
    <property type="molecule type" value="Genomic_DNA"/>
</dbReference>
<evidence type="ECO:0000259" key="2">
    <source>
        <dbReference type="Pfam" id="PF26616"/>
    </source>
</evidence>
<feature type="compositionally biased region" description="Basic and acidic residues" evidence="1">
    <location>
        <begin position="8"/>
        <end position="29"/>
    </location>
</feature>
<dbReference type="OrthoDB" id="5396681at2759"/>
<dbReference type="GeneID" id="19237706"/>
<gene>
    <name evidence="3" type="ORF">EPUS_02654</name>
</gene>
<reference evidence="4" key="1">
    <citation type="journal article" date="2014" name="BMC Genomics">
        <title>Genome characteristics reveal the impact of lichenization on lichen-forming fungus Endocarpon pusillum Hedwig (Verrucariales, Ascomycota).</title>
        <authorList>
            <person name="Wang Y.-Y."/>
            <person name="Liu B."/>
            <person name="Zhang X.-Y."/>
            <person name="Zhou Q.-M."/>
            <person name="Zhang T."/>
            <person name="Li H."/>
            <person name="Yu Y.-F."/>
            <person name="Zhang X.-L."/>
            <person name="Hao X.-Y."/>
            <person name="Wang M."/>
            <person name="Wang L."/>
            <person name="Wei J.-C."/>
        </authorList>
    </citation>
    <scope>NUCLEOTIDE SEQUENCE [LARGE SCALE GENOMIC DNA]</scope>
    <source>
        <strain evidence="4">Z07020 / HMAS-L-300199</strain>
    </source>
</reference>
<accession>U1GGY2</accession>
<dbReference type="eggNOG" id="ENOG502RNQD">
    <property type="taxonomic scope" value="Eukaryota"/>
</dbReference>
<keyword evidence="4" id="KW-1185">Reference proteome</keyword>
<protein>
    <recommendedName>
        <fullName evidence="2">CorA-like transporter domain-containing protein</fullName>
    </recommendedName>
</protein>
<organism evidence="3 4">
    <name type="scientific">Endocarpon pusillum (strain Z07020 / HMAS-L-300199)</name>
    <name type="common">Lichen-forming fungus</name>
    <dbReference type="NCBI Taxonomy" id="1263415"/>
    <lineage>
        <taxon>Eukaryota</taxon>
        <taxon>Fungi</taxon>
        <taxon>Dikarya</taxon>
        <taxon>Ascomycota</taxon>
        <taxon>Pezizomycotina</taxon>
        <taxon>Eurotiomycetes</taxon>
        <taxon>Chaetothyriomycetidae</taxon>
        <taxon>Verrucariales</taxon>
        <taxon>Verrucariaceae</taxon>
        <taxon>Endocarpon</taxon>
    </lineage>
</organism>
<dbReference type="InterPro" id="IPR058257">
    <property type="entry name" value="CorA-like_dom"/>
</dbReference>
<evidence type="ECO:0000313" key="3">
    <source>
        <dbReference type="EMBL" id="ERF76942.1"/>
    </source>
</evidence>
<feature type="region of interest" description="Disordered" evidence="1">
    <location>
        <begin position="1"/>
        <end position="30"/>
    </location>
</feature>
<sequence length="428" mass="48538">MHARGLHRHAEVKSAHAGEAPGHESRWDRNGYNSRVASCPSQLQRVLFASGLAKMTALGCWQQYSDKVIKPEGRADSERYGSLLTALANSLFDGKTEVEILDIGGDGTPVQSKCLSSSEEIEQHLQGDRPAFRLVSLSKKHSLKPFMIEKHSFLKVLTTHKIRPCFLDMFFGFRAQGELSEKSFGVWSQPAWRGQSTVICYQFRYIERNDHKQGSRWSERQIGVYHEISSHSDNSGVMILLHAMPGSKVQRRISKELADGTERGGHAQRLRPFQMHLLIFSSYLDEWRWYLDEIGTTCREMEDEILTAELKHDQSLSFSTLQTLRHLESKLITMVTILRTTVETIEQVALLCADFEQNDGSQIVARTNTPSPTVLIHVDTKNLQDLARRAQSYKASAKYIQSRAEKLIDTMASTKKANTQQRTSVNRS</sequence>